<dbReference type="InterPro" id="IPR050367">
    <property type="entry name" value="APC_superfamily"/>
</dbReference>
<feature type="transmembrane region" description="Helical" evidence="6">
    <location>
        <begin position="299"/>
        <end position="317"/>
    </location>
</feature>
<feature type="transmembrane region" description="Helical" evidence="6">
    <location>
        <begin position="443"/>
        <end position="461"/>
    </location>
</feature>
<dbReference type="PANTHER" id="PTHR42770:SF7">
    <property type="entry name" value="MEMBRANE PROTEIN"/>
    <property type="match status" value="1"/>
</dbReference>
<dbReference type="Pfam" id="PF13520">
    <property type="entry name" value="AA_permease_2"/>
    <property type="match status" value="1"/>
</dbReference>
<keyword evidence="4 6" id="KW-1133">Transmembrane helix</keyword>
<feature type="transmembrane region" description="Helical" evidence="6">
    <location>
        <begin position="411"/>
        <end position="431"/>
    </location>
</feature>
<keyword evidence="2" id="KW-1003">Cell membrane</keyword>
<evidence type="ECO:0000256" key="6">
    <source>
        <dbReference type="SAM" id="Phobius"/>
    </source>
</evidence>
<keyword evidence="3 6" id="KW-0812">Transmembrane</keyword>
<sequence>MLKKEQNKKFSLADFVWLGFNYTVGIGFIGNFAILSNISQPDSIGIHVIWLFAVEGLIAGICAWAFAKMARVHHSNNNGASYIYVRTSFGKFWGIFVAFMQYVSLPFLITIQVMMLIRGSFGADWVSKINPDKSITVPWYAANWGSFGDLWLDFIGIAIYMSAAGIIFGGMKLYKKLANGTGIIKWVTAGFLILAGLVLAVQHGGENLSYWGHHTNFSLPGFIKAFNSCFFFFAGFEVFSTAGKNISNPEKNIGRGITLIMLISTIFYIVISIIFFAAFTKFVQNMQMGTWSLGFKNKIILYGGPIIMIISALALKINVAMQNALYGGTSLQPLSAEGYLPDHLRKLNKDGIPIRASILNLVITSLMIFIWLAIPDIIKGVSLTKQFGFMATPAETMTYQQPFDVSSLTEASSAITIFIYGMVIAVTLKLAYQRKIKMRVWEYLAFPIVFVILTFVFGWHYYSLINNIVISDGTKRDSAIIGAAIELAFVAFSVSFATIWYFTYYRAKYLRRMKEQPELQAKLDAEFEVRDDWKYVSLEIRHEIKNYLKRNQALYQATTNINYQDAEHLLTELNLIVEKSNSLDEEKDEPANEE</sequence>
<dbReference type="PIRSF" id="PIRSF006060">
    <property type="entry name" value="AA_transporter"/>
    <property type="match status" value="1"/>
</dbReference>
<accession>A0AAI9T333</accession>
<dbReference type="Proteomes" id="UP000004057">
    <property type="component" value="Unassembled WGS sequence"/>
</dbReference>
<evidence type="ECO:0000313" key="8">
    <source>
        <dbReference type="Proteomes" id="UP000004057"/>
    </source>
</evidence>
<dbReference type="RefSeq" id="WP_004028712.1">
    <property type="nucleotide sequence ID" value="NZ_AGBZ02000004.1"/>
</dbReference>
<evidence type="ECO:0000256" key="3">
    <source>
        <dbReference type="ARBA" id="ARBA00022692"/>
    </source>
</evidence>
<evidence type="ECO:0000313" key="7">
    <source>
        <dbReference type="EMBL" id="KAI92326.1"/>
    </source>
</evidence>
<feature type="transmembrane region" description="Helical" evidence="6">
    <location>
        <begin position="183"/>
        <end position="201"/>
    </location>
</feature>
<feature type="transmembrane region" description="Helical" evidence="6">
    <location>
        <begin position="259"/>
        <end position="279"/>
    </location>
</feature>
<dbReference type="GO" id="GO:0022857">
    <property type="term" value="F:transmembrane transporter activity"/>
    <property type="evidence" value="ECO:0007669"/>
    <property type="project" value="InterPro"/>
</dbReference>
<comment type="subcellular location">
    <subcellularLocation>
        <location evidence="1">Cell membrane</location>
        <topology evidence="1">Multi-pass membrane protein</topology>
    </subcellularLocation>
</comment>
<organism evidence="7 8">
    <name type="scientific">Spiroplasma melliferum KC3</name>
    <dbReference type="NCBI Taxonomy" id="570509"/>
    <lineage>
        <taxon>Bacteria</taxon>
        <taxon>Bacillati</taxon>
        <taxon>Mycoplasmatota</taxon>
        <taxon>Mollicutes</taxon>
        <taxon>Entomoplasmatales</taxon>
        <taxon>Spiroplasmataceae</taxon>
        <taxon>Spiroplasma</taxon>
    </lineage>
</organism>
<evidence type="ECO:0000256" key="1">
    <source>
        <dbReference type="ARBA" id="ARBA00004651"/>
    </source>
</evidence>
<reference evidence="7 8" key="1">
    <citation type="journal article" date="2012" name="J. Proteome Res.">
        <title>Application of Spiroplasma melliferum proteogenomic profiling for the discovery of virulence factors and pathogenicity mechanisms in host-associated spiroplasmas.</title>
        <authorList>
            <person name="Alexeev D."/>
            <person name="Kostrjukova E."/>
            <person name="Aliper A."/>
            <person name="Popenko A."/>
            <person name="Bazaleev N."/>
            <person name="Tyakht A."/>
            <person name="Selezneva O."/>
            <person name="Akopian T."/>
            <person name="Prichodko E."/>
            <person name="Kondratov I."/>
            <person name="Chukin M."/>
            <person name="Demina I."/>
            <person name="Galyamina M."/>
            <person name="Kamashev D."/>
            <person name="Vanyushkina A."/>
            <person name="Ladygina V."/>
            <person name="Levitskii S."/>
            <person name="Lazarev V."/>
            <person name="Govorun V."/>
        </authorList>
    </citation>
    <scope>NUCLEOTIDE SEQUENCE [LARGE SCALE GENOMIC DNA]</scope>
    <source>
        <strain evidence="7 8">KC3</strain>
    </source>
</reference>
<gene>
    <name evidence="7" type="ORF">SPM_006345</name>
</gene>
<proteinExistence type="predicted"/>
<evidence type="ECO:0000256" key="5">
    <source>
        <dbReference type="ARBA" id="ARBA00023136"/>
    </source>
</evidence>
<dbReference type="GO" id="GO:0005886">
    <property type="term" value="C:plasma membrane"/>
    <property type="evidence" value="ECO:0007669"/>
    <property type="project" value="UniProtKB-SubCell"/>
</dbReference>
<dbReference type="PANTHER" id="PTHR42770">
    <property type="entry name" value="AMINO ACID TRANSPORTER-RELATED"/>
    <property type="match status" value="1"/>
</dbReference>
<dbReference type="Gene3D" id="1.20.1740.10">
    <property type="entry name" value="Amino acid/polyamine transporter I"/>
    <property type="match status" value="1"/>
</dbReference>
<evidence type="ECO:0000256" key="4">
    <source>
        <dbReference type="ARBA" id="ARBA00022989"/>
    </source>
</evidence>
<feature type="transmembrane region" description="Helical" evidence="6">
    <location>
        <begin position="354"/>
        <end position="374"/>
    </location>
</feature>
<feature type="transmembrane region" description="Helical" evidence="6">
    <location>
        <begin position="92"/>
        <end position="117"/>
    </location>
</feature>
<name>A0AAI9T333_SPIME</name>
<dbReference type="InterPro" id="IPR002293">
    <property type="entry name" value="AA/rel_permease1"/>
</dbReference>
<evidence type="ECO:0000256" key="2">
    <source>
        <dbReference type="ARBA" id="ARBA00022475"/>
    </source>
</evidence>
<feature type="transmembrane region" description="Helical" evidence="6">
    <location>
        <begin position="221"/>
        <end position="239"/>
    </location>
</feature>
<dbReference type="EMBL" id="AGBZ02000004">
    <property type="protein sequence ID" value="KAI92326.1"/>
    <property type="molecule type" value="Genomic_DNA"/>
</dbReference>
<feature type="transmembrane region" description="Helical" evidence="6">
    <location>
        <begin position="12"/>
        <end position="38"/>
    </location>
</feature>
<dbReference type="AlphaFoldDB" id="A0AAI9T333"/>
<keyword evidence="5 6" id="KW-0472">Membrane</keyword>
<comment type="caution">
    <text evidence="7">The sequence shown here is derived from an EMBL/GenBank/DDBJ whole genome shotgun (WGS) entry which is preliminary data.</text>
</comment>
<feature type="transmembrane region" description="Helical" evidence="6">
    <location>
        <begin position="150"/>
        <end position="171"/>
    </location>
</feature>
<feature type="transmembrane region" description="Helical" evidence="6">
    <location>
        <begin position="44"/>
        <end position="67"/>
    </location>
</feature>
<feature type="transmembrane region" description="Helical" evidence="6">
    <location>
        <begin position="481"/>
        <end position="504"/>
    </location>
</feature>
<protein>
    <submittedName>
        <fullName evidence="7">Permease</fullName>
    </submittedName>
</protein>